<evidence type="ECO:0000256" key="3">
    <source>
        <dbReference type="ARBA" id="ARBA00022448"/>
    </source>
</evidence>
<evidence type="ECO:0000256" key="1">
    <source>
        <dbReference type="ARBA" id="ARBA00004651"/>
    </source>
</evidence>
<evidence type="ECO:0000256" key="6">
    <source>
        <dbReference type="ARBA" id="ARBA00022989"/>
    </source>
</evidence>
<name>A0A6S6Y7K3_9PROT</name>
<dbReference type="GO" id="GO:0042910">
    <property type="term" value="F:xenobiotic transmembrane transporter activity"/>
    <property type="evidence" value="ECO:0007669"/>
    <property type="project" value="InterPro"/>
</dbReference>
<keyword evidence="3 8" id="KW-0813">Transport</keyword>
<reference evidence="10 11" key="1">
    <citation type="submission" date="2020-03" db="EMBL/GenBank/DDBJ databases">
        <authorList>
            <consortium name="Genoscope - CEA"/>
            <person name="William W."/>
        </authorList>
    </citation>
    <scope>NUCLEOTIDE SEQUENCE [LARGE SCALE GENOMIC DNA]</scope>
    <source>
        <strain evidence="11">DSM 16959</strain>
    </source>
</reference>
<dbReference type="GO" id="GO:0005886">
    <property type="term" value="C:plasma membrane"/>
    <property type="evidence" value="ECO:0007669"/>
    <property type="project" value="UniProtKB-SubCell"/>
</dbReference>
<feature type="transmembrane region" description="Helical" evidence="8">
    <location>
        <begin position="146"/>
        <end position="168"/>
    </location>
</feature>
<dbReference type="AlphaFoldDB" id="A0A6S6Y7K3"/>
<dbReference type="RefSeq" id="WP_145771660.1">
    <property type="nucleotide sequence ID" value="NZ_LR778301.1"/>
</dbReference>
<evidence type="ECO:0000256" key="7">
    <source>
        <dbReference type="ARBA" id="ARBA00023136"/>
    </source>
</evidence>
<feature type="transmembrane region" description="Helical" evidence="8">
    <location>
        <begin position="234"/>
        <end position="255"/>
    </location>
</feature>
<dbReference type="InterPro" id="IPR004812">
    <property type="entry name" value="Efflux_drug-R_Bcr/CmlA"/>
</dbReference>
<dbReference type="PANTHER" id="PTHR23502">
    <property type="entry name" value="MAJOR FACILITATOR SUPERFAMILY"/>
    <property type="match status" value="1"/>
</dbReference>
<feature type="transmembrane region" description="Helical" evidence="8">
    <location>
        <begin position="113"/>
        <end position="134"/>
    </location>
</feature>
<dbReference type="KEGG" id="doe:DENOEST_1253"/>
<feature type="transmembrane region" description="Helical" evidence="8">
    <location>
        <begin position="21"/>
        <end position="37"/>
    </location>
</feature>
<dbReference type="EMBL" id="LR778301">
    <property type="protein sequence ID" value="CAB1368418.1"/>
    <property type="molecule type" value="Genomic_DNA"/>
</dbReference>
<dbReference type="InterPro" id="IPR011701">
    <property type="entry name" value="MFS"/>
</dbReference>
<keyword evidence="6 8" id="KW-1133">Transmembrane helix</keyword>
<dbReference type="OrthoDB" id="9814303at2"/>
<keyword evidence="4" id="KW-1003">Cell membrane</keyword>
<keyword evidence="11" id="KW-1185">Reference proteome</keyword>
<accession>A0A6S6Y7K3</accession>
<dbReference type="InterPro" id="IPR005829">
    <property type="entry name" value="Sugar_transporter_CS"/>
</dbReference>
<feature type="domain" description="Major facilitator superfamily (MFS) profile" evidence="9">
    <location>
        <begin position="22"/>
        <end position="403"/>
    </location>
</feature>
<protein>
    <recommendedName>
        <fullName evidence="8">Bcr/CflA family efflux transporter</fullName>
    </recommendedName>
</protein>
<feature type="transmembrane region" description="Helical" evidence="8">
    <location>
        <begin position="381"/>
        <end position="403"/>
    </location>
</feature>
<evidence type="ECO:0000256" key="5">
    <source>
        <dbReference type="ARBA" id="ARBA00022692"/>
    </source>
</evidence>
<sequence>MKSELVKLPTPQDDTDFSHRALLWLVTGGMMLQPLATDLYQASMPHLVTYFQTTLGAVQQTLTLFVLGFGSAQLISGPLSDRFGRRPTVLWGIAIFVGASIACALAPTLHWLVLARFIQAVGCCTGAVVTRAMVRDVYSPAEGAKVLARASSLFALTPILGPILGSYLQVQFGWRAAFVAHAAYGLLLFLAARHWLRETNVRLDSKATGGSRLLKNYGEVMVSPRFWAYGLPGALSYGSIFVFISGASHVLIRVLLVPTEYFGYCFAIGVVGYLSGTLICRYLLSRFGLVRTLGLGTLASAGGGLLFFMLTAMGQTHWAIFVVCMGGIMLAHGINFPCALAGAVAPFPEKAGAAAGLFGFFIMMTALLVGVWVATSQDGTVLPLAATSLCMGLAVFLSARALVRYRPVQ</sequence>
<feature type="transmembrane region" description="Helical" evidence="8">
    <location>
        <begin position="318"/>
        <end position="341"/>
    </location>
</feature>
<keyword evidence="8" id="KW-0997">Cell inner membrane</keyword>
<evidence type="ECO:0000313" key="11">
    <source>
        <dbReference type="Proteomes" id="UP000515733"/>
    </source>
</evidence>
<feature type="transmembrane region" description="Helical" evidence="8">
    <location>
        <begin position="57"/>
        <end position="76"/>
    </location>
</feature>
<dbReference type="SUPFAM" id="SSF103473">
    <property type="entry name" value="MFS general substrate transporter"/>
    <property type="match status" value="1"/>
</dbReference>
<dbReference type="GO" id="GO:1990961">
    <property type="term" value="P:xenobiotic detoxification by transmembrane export across the plasma membrane"/>
    <property type="evidence" value="ECO:0007669"/>
    <property type="project" value="InterPro"/>
</dbReference>
<feature type="transmembrane region" description="Helical" evidence="8">
    <location>
        <begin position="353"/>
        <end position="375"/>
    </location>
</feature>
<dbReference type="Proteomes" id="UP000515733">
    <property type="component" value="Chromosome"/>
</dbReference>
<feature type="transmembrane region" description="Helical" evidence="8">
    <location>
        <begin position="261"/>
        <end position="284"/>
    </location>
</feature>
<evidence type="ECO:0000256" key="8">
    <source>
        <dbReference type="RuleBase" id="RU365088"/>
    </source>
</evidence>
<feature type="transmembrane region" description="Helical" evidence="8">
    <location>
        <begin position="88"/>
        <end position="107"/>
    </location>
</feature>
<feature type="transmembrane region" description="Helical" evidence="8">
    <location>
        <begin position="174"/>
        <end position="196"/>
    </location>
</feature>
<evidence type="ECO:0000256" key="2">
    <source>
        <dbReference type="ARBA" id="ARBA00006236"/>
    </source>
</evidence>
<gene>
    <name evidence="10" type="ORF">DENOEST_1253</name>
</gene>
<keyword evidence="7 8" id="KW-0472">Membrane</keyword>
<dbReference type="NCBIfam" id="TIGR00710">
    <property type="entry name" value="efflux_Bcr_CflA"/>
    <property type="match status" value="1"/>
</dbReference>
<dbReference type="PROSITE" id="PS00216">
    <property type="entry name" value="SUGAR_TRANSPORT_1"/>
    <property type="match status" value="1"/>
</dbReference>
<evidence type="ECO:0000313" key="10">
    <source>
        <dbReference type="EMBL" id="CAB1368418.1"/>
    </source>
</evidence>
<dbReference type="InterPro" id="IPR036259">
    <property type="entry name" value="MFS_trans_sf"/>
</dbReference>
<dbReference type="InterPro" id="IPR020846">
    <property type="entry name" value="MFS_dom"/>
</dbReference>
<proteinExistence type="inferred from homology"/>
<comment type="subcellular location">
    <subcellularLocation>
        <location evidence="8">Cell inner membrane</location>
        <topology evidence="8">Multi-pass membrane protein</topology>
    </subcellularLocation>
    <subcellularLocation>
        <location evidence="1">Cell membrane</location>
        <topology evidence="1">Multi-pass membrane protein</topology>
    </subcellularLocation>
</comment>
<organism evidence="10 11">
    <name type="scientific">Denitratisoma oestradiolicum</name>
    <dbReference type="NCBI Taxonomy" id="311182"/>
    <lineage>
        <taxon>Bacteria</taxon>
        <taxon>Pseudomonadati</taxon>
        <taxon>Pseudomonadota</taxon>
        <taxon>Betaproteobacteria</taxon>
        <taxon>Nitrosomonadales</taxon>
        <taxon>Sterolibacteriaceae</taxon>
        <taxon>Denitratisoma</taxon>
    </lineage>
</organism>
<evidence type="ECO:0000259" key="9">
    <source>
        <dbReference type="PROSITE" id="PS50850"/>
    </source>
</evidence>
<comment type="similarity">
    <text evidence="2 8">Belongs to the major facilitator superfamily. Bcr/CmlA family.</text>
</comment>
<dbReference type="Pfam" id="PF07690">
    <property type="entry name" value="MFS_1"/>
    <property type="match status" value="1"/>
</dbReference>
<dbReference type="PROSITE" id="PS50850">
    <property type="entry name" value="MFS"/>
    <property type="match status" value="1"/>
</dbReference>
<keyword evidence="5 8" id="KW-0812">Transmembrane</keyword>
<dbReference type="CDD" id="cd17320">
    <property type="entry name" value="MFS_MdfA_MDR_like"/>
    <property type="match status" value="1"/>
</dbReference>
<feature type="transmembrane region" description="Helical" evidence="8">
    <location>
        <begin position="293"/>
        <end position="312"/>
    </location>
</feature>
<dbReference type="PANTHER" id="PTHR23502:SF132">
    <property type="entry name" value="POLYAMINE TRANSPORTER 2-RELATED"/>
    <property type="match status" value="1"/>
</dbReference>
<dbReference type="Gene3D" id="1.20.1720.10">
    <property type="entry name" value="Multidrug resistance protein D"/>
    <property type="match status" value="1"/>
</dbReference>
<evidence type="ECO:0000256" key="4">
    <source>
        <dbReference type="ARBA" id="ARBA00022475"/>
    </source>
</evidence>